<dbReference type="InterPro" id="IPR004960">
    <property type="entry name" value="LipA_acyltrans"/>
</dbReference>
<dbReference type="PANTHER" id="PTHR30606">
    <property type="entry name" value="LIPID A BIOSYNTHESIS LAUROYL ACYLTRANSFERASE"/>
    <property type="match status" value="1"/>
</dbReference>
<dbReference type="AlphaFoldDB" id="A0A934VEN0"/>
<dbReference type="GO" id="GO:0005886">
    <property type="term" value="C:plasma membrane"/>
    <property type="evidence" value="ECO:0007669"/>
    <property type="project" value="UniProtKB-SubCell"/>
</dbReference>
<name>A0A934VEN0_9BACT</name>
<comment type="subcellular location">
    <subcellularLocation>
        <location evidence="1">Cell inner membrane</location>
    </subcellularLocation>
</comment>
<evidence type="ECO:0000313" key="8">
    <source>
        <dbReference type="Proteomes" id="UP000658278"/>
    </source>
</evidence>
<comment type="caution">
    <text evidence="7">The sequence shown here is derived from an EMBL/GenBank/DDBJ whole genome shotgun (WGS) entry which is preliminary data.</text>
</comment>
<organism evidence="7 8">
    <name type="scientific">Haloferula rosea</name>
    <dbReference type="NCBI Taxonomy" id="490093"/>
    <lineage>
        <taxon>Bacteria</taxon>
        <taxon>Pseudomonadati</taxon>
        <taxon>Verrucomicrobiota</taxon>
        <taxon>Verrucomicrobiia</taxon>
        <taxon>Verrucomicrobiales</taxon>
        <taxon>Verrucomicrobiaceae</taxon>
        <taxon>Haloferula</taxon>
    </lineage>
</organism>
<evidence type="ECO:0000313" key="7">
    <source>
        <dbReference type="EMBL" id="MBK1827494.1"/>
    </source>
</evidence>
<evidence type="ECO:0000256" key="6">
    <source>
        <dbReference type="ARBA" id="ARBA00023315"/>
    </source>
</evidence>
<protein>
    <submittedName>
        <fullName evidence="7">Lysophospholipid acyltransferase family protein</fullName>
    </submittedName>
</protein>
<proteinExistence type="predicted"/>
<dbReference type="CDD" id="cd07984">
    <property type="entry name" value="LPLAT_LABLAT-like"/>
    <property type="match status" value="1"/>
</dbReference>
<reference evidence="7" key="1">
    <citation type="submission" date="2021-01" db="EMBL/GenBank/DDBJ databases">
        <title>Modified the classification status of verrucomicrobia.</title>
        <authorList>
            <person name="Feng X."/>
        </authorList>
    </citation>
    <scope>NUCLEOTIDE SEQUENCE</scope>
    <source>
        <strain evidence="7">KCTC 22201</strain>
    </source>
</reference>
<dbReference type="PANTHER" id="PTHR30606:SF10">
    <property type="entry name" value="PHOSPHATIDYLINOSITOL MANNOSIDE ACYLTRANSFERASE"/>
    <property type="match status" value="1"/>
</dbReference>
<keyword evidence="3" id="KW-0997">Cell inner membrane</keyword>
<dbReference type="GO" id="GO:0009247">
    <property type="term" value="P:glycolipid biosynthetic process"/>
    <property type="evidence" value="ECO:0007669"/>
    <property type="project" value="UniProtKB-ARBA"/>
</dbReference>
<dbReference type="GO" id="GO:0016746">
    <property type="term" value="F:acyltransferase activity"/>
    <property type="evidence" value="ECO:0007669"/>
    <property type="project" value="UniProtKB-KW"/>
</dbReference>
<gene>
    <name evidence="7" type="ORF">JIN81_10715</name>
</gene>
<evidence type="ECO:0000256" key="4">
    <source>
        <dbReference type="ARBA" id="ARBA00022679"/>
    </source>
</evidence>
<evidence type="ECO:0000256" key="5">
    <source>
        <dbReference type="ARBA" id="ARBA00023136"/>
    </source>
</evidence>
<evidence type="ECO:0000256" key="3">
    <source>
        <dbReference type="ARBA" id="ARBA00022519"/>
    </source>
</evidence>
<keyword evidence="4" id="KW-0808">Transferase</keyword>
<accession>A0A934VEN0</accession>
<dbReference type="Pfam" id="PF03279">
    <property type="entry name" value="Lip_A_acyltrans"/>
    <property type="match status" value="1"/>
</dbReference>
<keyword evidence="6 7" id="KW-0012">Acyltransferase</keyword>
<evidence type="ECO:0000256" key="2">
    <source>
        <dbReference type="ARBA" id="ARBA00022475"/>
    </source>
</evidence>
<evidence type="ECO:0000256" key="1">
    <source>
        <dbReference type="ARBA" id="ARBA00004533"/>
    </source>
</evidence>
<sequence length="450" mass="49613">MSTRRPTLLHRLEFGLYKGVEKILGALSLEDCVHLGRIVGGSIHLITPRYRRLVGRNLRIATAAEALSDSEIDALVEETFKRGAANFLASFRTQSSSTQELLERIDDRGMKVLEPSLTEGKGLVVAMPHMGNWEALSQLGTTYSPDRRYGGVYRPLDNPLMDEFTRQRRTADGALLFSRKDGFHAPASLLREGGALVVLADQRAGASGVPLPFFGKLTTCSPLPHLMARRSKSSVAILGIVTTGPARWRLEMTPVPDGGGTEAIMSQLEQAMRRSLTDVFWFHDRWRTDSARPLSLFTKTDPAVARSATVPLRLILSTPPEADEHGVNRFMTEMLGLRPDLRIERLAPKNASSPDSRVILHDWDPTTPPEQSIGLIKRIDATYRTPIDAVILLGSELPLAKAAKTLGIRSRIGLGVQGKPWTRSLAKASSDEQWADLAHQLAQVPTRRQS</sequence>
<keyword evidence="5" id="KW-0472">Membrane</keyword>
<dbReference type="RefSeq" id="WP_200279000.1">
    <property type="nucleotide sequence ID" value="NZ_JAENII010000007.1"/>
</dbReference>
<dbReference type="EMBL" id="JAENII010000007">
    <property type="protein sequence ID" value="MBK1827494.1"/>
    <property type="molecule type" value="Genomic_DNA"/>
</dbReference>
<dbReference type="Proteomes" id="UP000658278">
    <property type="component" value="Unassembled WGS sequence"/>
</dbReference>
<keyword evidence="8" id="KW-1185">Reference proteome</keyword>
<keyword evidence="2" id="KW-1003">Cell membrane</keyword>